<dbReference type="AlphaFoldDB" id="A0A6G1HJ29"/>
<sequence length="111" mass="13050">MPSHTSETLQQLQTLLKDIEFQDELFRNAVDLYDDLTGDMRSDEALIYAKLRGAVLMHLRENVCQREYIQELISSFHNADVKLCFSREGMVRYHTEMLEFNEFMENNLGPT</sequence>
<keyword evidence="2" id="KW-1185">Reference proteome</keyword>
<protein>
    <submittedName>
        <fullName evidence="1">Uncharacterized protein</fullName>
    </submittedName>
</protein>
<name>A0A6G1HJ29_9PEZI</name>
<evidence type="ECO:0000313" key="2">
    <source>
        <dbReference type="Proteomes" id="UP000799640"/>
    </source>
</evidence>
<gene>
    <name evidence="1" type="ORF">EJ06DRAFT_534541</name>
</gene>
<evidence type="ECO:0000313" key="1">
    <source>
        <dbReference type="EMBL" id="KAF2395856.1"/>
    </source>
</evidence>
<dbReference type="EMBL" id="ML996710">
    <property type="protein sequence ID" value="KAF2395856.1"/>
    <property type="molecule type" value="Genomic_DNA"/>
</dbReference>
<proteinExistence type="predicted"/>
<reference evidence="1" key="1">
    <citation type="journal article" date="2020" name="Stud. Mycol.">
        <title>101 Dothideomycetes genomes: a test case for predicting lifestyles and emergence of pathogens.</title>
        <authorList>
            <person name="Haridas S."/>
            <person name="Albert R."/>
            <person name="Binder M."/>
            <person name="Bloem J."/>
            <person name="Labutti K."/>
            <person name="Salamov A."/>
            <person name="Andreopoulos B."/>
            <person name="Baker S."/>
            <person name="Barry K."/>
            <person name="Bills G."/>
            <person name="Bluhm B."/>
            <person name="Cannon C."/>
            <person name="Castanera R."/>
            <person name="Culley D."/>
            <person name="Daum C."/>
            <person name="Ezra D."/>
            <person name="Gonzalez J."/>
            <person name="Henrissat B."/>
            <person name="Kuo A."/>
            <person name="Liang C."/>
            <person name="Lipzen A."/>
            <person name="Lutzoni F."/>
            <person name="Magnuson J."/>
            <person name="Mondo S."/>
            <person name="Nolan M."/>
            <person name="Ohm R."/>
            <person name="Pangilinan J."/>
            <person name="Park H.-J."/>
            <person name="Ramirez L."/>
            <person name="Alfaro M."/>
            <person name="Sun H."/>
            <person name="Tritt A."/>
            <person name="Yoshinaga Y."/>
            <person name="Zwiers L.-H."/>
            <person name="Turgeon B."/>
            <person name="Goodwin S."/>
            <person name="Spatafora J."/>
            <person name="Crous P."/>
            <person name="Grigoriev I."/>
        </authorList>
    </citation>
    <scope>NUCLEOTIDE SEQUENCE</scope>
    <source>
        <strain evidence="1">CBS 262.69</strain>
    </source>
</reference>
<accession>A0A6G1HJ29</accession>
<dbReference type="Proteomes" id="UP000799640">
    <property type="component" value="Unassembled WGS sequence"/>
</dbReference>
<organism evidence="1 2">
    <name type="scientific">Trichodelitschia bisporula</name>
    <dbReference type="NCBI Taxonomy" id="703511"/>
    <lineage>
        <taxon>Eukaryota</taxon>
        <taxon>Fungi</taxon>
        <taxon>Dikarya</taxon>
        <taxon>Ascomycota</taxon>
        <taxon>Pezizomycotina</taxon>
        <taxon>Dothideomycetes</taxon>
        <taxon>Dothideomycetes incertae sedis</taxon>
        <taxon>Phaeotrichales</taxon>
        <taxon>Phaeotrichaceae</taxon>
        <taxon>Trichodelitschia</taxon>
    </lineage>
</organism>